<organism evidence="2 3">
    <name type="scientific">Polarella glacialis</name>
    <name type="common">Dinoflagellate</name>
    <dbReference type="NCBI Taxonomy" id="89957"/>
    <lineage>
        <taxon>Eukaryota</taxon>
        <taxon>Sar</taxon>
        <taxon>Alveolata</taxon>
        <taxon>Dinophyceae</taxon>
        <taxon>Suessiales</taxon>
        <taxon>Suessiaceae</taxon>
        <taxon>Polarella</taxon>
    </lineage>
</organism>
<protein>
    <submittedName>
        <fullName evidence="2">Uncharacterized protein</fullName>
    </submittedName>
</protein>
<gene>
    <name evidence="2" type="ORF">PGLA1383_LOCUS27344</name>
</gene>
<dbReference type="AlphaFoldDB" id="A0A813F522"/>
<keyword evidence="3" id="KW-1185">Reference proteome</keyword>
<dbReference type="EMBL" id="CAJNNV010024340">
    <property type="protein sequence ID" value="CAE8609517.1"/>
    <property type="molecule type" value="Genomic_DNA"/>
</dbReference>
<feature type="region of interest" description="Disordered" evidence="1">
    <location>
        <begin position="1"/>
        <end position="33"/>
    </location>
</feature>
<feature type="non-terminal residue" evidence="2">
    <location>
        <position position="1"/>
    </location>
</feature>
<reference evidence="2" key="1">
    <citation type="submission" date="2021-02" db="EMBL/GenBank/DDBJ databases">
        <authorList>
            <person name="Dougan E. K."/>
            <person name="Rhodes N."/>
            <person name="Thang M."/>
            <person name="Chan C."/>
        </authorList>
    </citation>
    <scope>NUCLEOTIDE SEQUENCE</scope>
</reference>
<dbReference type="Proteomes" id="UP000654075">
    <property type="component" value="Unassembled WGS sequence"/>
</dbReference>
<evidence type="ECO:0000313" key="2">
    <source>
        <dbReference type="EMBL" id="CAE8609517.1"/>
    </source>
</evidence>
<name>A0A813F522_POLGL</name>
<sequence length="122" mass="13507">DEGPPSAAGKDAGHAQTPDGTKPEAVPLTPRPPRAAIKDLCGRRPLCFSRCLRRAALDFSGEDKVPVDRWKMATQHGRLDAWKGISPAPWLAAVREEIPQQIRALKAESRGQPIRFDTFDQW</sequence>
<comment type="caution">
    <text evidence="2">The sequence shown here is derived from an EMBL/GenBank/DDBJ whole genome shotgun (WGS) entry which is preliminary data.</text>
</comment>
<dbReference type="OrthoDB" id="2021138at2759"/>
<accession>A0A813F522</accession>
<evidence type="ECO:0000256" key="1">
    <source>
        <dbReference type="SAM" id="MobiDB-lite"/>
    </source>
</evidence>
<evidence type="ECO:0000313" key="3">
    <source>
        <dbReference type="Proteomes" id="UP000654075"/>
    </source>
</evidence>
<proteinExistence type="predicted"/>